<sequence length="1048" mass="113367">MESLGILKLWDARGLLFLALEPKQPRELTRVFAAYKNEVSDRQIGDRRGANGLEGRVVGPSTTLPPGQLLTALTVPRGYRLIGSSTDRADSNHQSMISSARAESNAIGPCFKIGDLEGTATLAAARAAASPSPHDVEEADCLRRIRAARLCTADIPPSLLFDPATPVYGAFRSLYQGDHIGVEFSTEAHAALLQGADLLAPSGAAESTRRVLRAKAEYERAGVKGSDNKDVLGSDCITAAGAQIDSSALALDCGGVFVSAPTGKLLALAIISLKTSALPAVSEELASNLAGSWIAALMFRRKVAQELVLLATLVPVMSSNVSAGFHHTLFCSDASTKKGAFCCLEQCEEVVAAVWLSADRKGHYTRLDSASPPADDDSSDELDPGYSAEYDVTGRDFAEWAIHLIWTGRARLLSELWASSRSQFELGFLAQSTGSRHCPFRYCPVPDPPPESQAKGGAWAMASPGDGTKGGECCRPVMILDSSCARGALAKGRGGIYPAYVFGPTRLNVSDDPTRCVQLRPPAPHSALDGLSEESVVQLCSLSGSSKAKALADYPFRACPPSPLLLSLTALFPASELLDLLPQAGKRRFGLNGDEKFWTTGLYSQGPFRGVRKASFKFPLSTQLACCVVQRAAPGHVFTSVALLQNVRSAPHKDRNNAIGVPSFVCALSRFSGGQIWVEGGCEDALENIEGSERYGELLDPQAGPVYLDGHRTHLTREWVGTRKVAVAFCVKDADKVPAQDWETVRKLGFRLPRRRKRPPPAYSSDLGVDFDATLGYPGEGPFSLFMILLAVLLCGFSSSALLGPRNAADRARAERRSPLGLPAGRAVLPRKPFDAEEVAEALVRYGRDLYGRQVQAAWDLSFAWLAEEPYNHHTAIPPPVLIADRRTEDSRAVSKHQAAKVEAEDLVQVIILAFSPLHPLEMLWPMSPQTLRKRFDVLLKRVGASPPPVSVRALDLGSFRPGGATYMLQQTEDSELCRRRGRWASARVMEIYLQEIAASTFLPLLPKAQKDRIFAFAAGFITILEQAKQWQKAGIKQNVWYKLWPGG</sequence>
<feature type="transmembrane region" description="Helical" evidence="3">
    <location>
        <begin position="783"/>
        <end position="803"/>
    </location>
</feature>
<evidence type="ECO:0000313" key="5">
    <source>
        <dbReference type="Proteomes" id="UP000601435"/>
    </source>
</evidence>
<feature type="compositionally biased region" description="Acidic residues" evidence="2">
    <location>
        <begin position="374"/>
        <end position="383"/>
    </location>
</feature>
<keyword evidence="3" id="KW-1133">Transmembrane helix</keyword>
<protein>
    <submittedName>
        <fullName evidence="4">Uncharacterized protein</fullName>
    </submittedName>
</protein>
<keyword evidence="5" id="KW-1185">Reference proteome</keyword>
<dbReference type="GO" id="GO:0015074">
    <property type="term" value="P:DNA integration"/>
    <property type="evidence" value="ECO:0007669"/>
    <property type="project" value="InterPro"/>
</dbReference>
<dbReference type="Gene3D" id="1.10.443.10">
    <property type="entry name" value="Intergrase catalytic core"/>
    <property type="match status" value="1"/>
</dbReference>
<dbReference type="OrthoDB" id="446655at2759"/>
<proteinExistence type="predicted"/>
<keyword evidence="1" id="KW-0233">DNA recombination</keyword>
<dbReference type="GO" id="GO:0006310">
    <property type="term" value="P:DNA recombination"/>
    <property type="evidence" value="ECO:0007669"/>
    <property type="project" value="UniProtKB-KW"/>
</dbReference>
<comment type="caution">
    <text evidence="4">The sequence shown here is derived from an EMBL/GenBank/DDBJ whole genome shotgun (WGS) entry which is preliminary data.</text>
</comment>
<keyword evidence="3" id="KW-0812">Transmembrane</keyword>
<keyword evidence="3" id="KW-0472">Membrane</keyword>
<dbReference type="AlphaFoldDB" id="A0A812ITH9"/>
<dbReference type="InterPro" id="IPR013762">
    <property type="entry name" value="Integrase-like_cat_sf"/>
</dbReference>
<name>A0A812ITH9_9DINO</name>
<dbReference type="Proteomes" id="UP000601435">
    <property type="component" value="Unassembled WGS sequence"/>
</dbReference>
<feature type="region of interest" description="Disordered" evidence="2">
    <location>
        <begin position="366"/>
        <end position="385"/>
    </location>
</feature>
<accession>A0A812ITH9</accession>
<gene>
    <name evidence="4" type="ORF">SNEC2469_LOCUS195</name>
</gene>
<evidence type="ECO:0000256" key="3">
    <source>
        <dbReference type="SAM" id="Phobius"/>
    </source>
</evidence>
<dbReference type="InterPro" id="IPR011010">
    <property type="entry name" value="DNA_brk_join_enz"/>
</dbReference>
<organism evidence="4 5">
    <name type="scientific">Symbiodinium necroappetens</name>
    <dbReference type="NCBI Taxonomy" id="1628268"/>
    <lineage>
        <taxon>Eukaryota</taxon>
        <taxon>Sar</taxon>
        <taxon>Alveolata</taxon>
        <taxon>Dinophyceae</taxon>
        <taxon>Suessiales</taxon>
        <taxon>Symbiodiniaceae</taxon>
        <taxon>Symbiodinium</taxon>
    </lineage>
</organism>
<evidence type="ECO:0000313" key="4">
    <source>
        <dbReference type="EMBL" id="CAE7151471.1"/>
    </source>
</evidence>
<dbReference type="GO" id="GO:0003677">
    <property type="term" value="F:DNA binding"/>
    <property type="evidence" value="ECO:0007669"/>
    <property type="project" value="InterPro"/>
</dbReference>
<dbReference type="SUPFAM" id="SSF56349">
    <property type="entry name" value="DNA breaking-rejoining enzymes"/>
    <property type="match status" value="1"/>
</dbReference>
<evidence type="ECO:0000256" key="2">
    <source>
        <dbReference type="SAM" id="MobiDB-lite"/>
    </source>
</evidence>
<dbReference type="EMBL" id="CAJNJA010000082">
    <property type="protein sequence ID" value="CAE7151471.1"/>
    <property type="molecule type" value="Genomic_DNA"/>
</dbReference>
<evidence type="ECO:0000256" key="1">
    <source>
        <dbReference type="ARBA" id="ARBA00023172"/>
    </source>
</evidence>
<reference evidence="4" key="1">
    <citation type="submission" date="2021-02" db="EMBL/GenBank/DDBJ databases">
        <authorList>
            <person name="Dougan E. K."/>
            <person name="Rhodes N."/>
            <person name="Thang M."/>
            <person name="Chan C."/>
        </authorList>
    </citation>
    <scope>NUCLEOTIDE SEQUENCE</scope>
</reference>